<keyword evidence="2" id="KW-0560">Oxidoreductase</keyword>
<dbReference type="RefSeq" id="WP_119358958.1">
    <property type="nucleotide sequence ID" value="NZ_QWKZ01000004.1"/>
</dbReference>
<evidence type="ECO:0000313" key="3">
    <source>
        <dbReference type="Proteomes" id="UP000265800"/>
    </source>
</evidence>
<dbReference type="AlphaFoldDB" id="A0A399EYU8"/>
<dbReference type="InterPro" id="IPR050383">
    <property type="entry name" value="GlyoxalaseI/FosfomycinResist"/>
</dbReference>
<dbReference type="Gene3D" id="3.10.180.10">
    <property type="entry name" value="2,3-Dihydroxybiphenyl 1,2-Dioxygenase, domain 1"/>
    <property type="match status" value="1"/>
</dbReference>
<dbReference type="SUPFAM" id="SSF54593">
    <property type="entry name" value="Glyoxalase/Bleomycin resistance protein/Dihydroxybiphenyl dioxygenase"/>
    <property type="match status" value="1"/>
</dbReference>
<dbReference type="Proteomes" id="UP000265800">
    <property type="component" value="Unassembled WGS sequence"/>
</dbReference>
<dbReference type="OrthoDB" id="9795618at2"/>
<evidence type="ECO:0000259" key="1">
    <source>
        <dbReference type="PROSITE" id="PS51819"/>
    </source>
</evidence>
<keyword evidence="2" id="KW-0223">Dioxygenase</keyword>
<dbReference type="EC" id="1.13.11.2" evidence="2"/>
<dbReference type="InterPro" id="IPR029068">
    <property type="entry name" value="Glyas_Bleomycin-R_OHBP_Dase"/>
</dbReference>
<feature type="domain" description="VOC" evidence="1">
    <location>
        <begin position="5"/>
        <end position="115"/>
    </location>
</feature>
<protein>
    <submittedName>
        <fullName evidence="2">Catechol-2,3-dioxygenase</fullName>
        <ecNumber evidence="2">1.13.11.2</ecNumber>
    </submittedName>
</protein>
<evidence type="ECO:0000313" key="2">
    <source>
        <dbReference type="EMBL" id="RIH89734.1"/>
    </source>
</evidence>
<comment type="caution">
    <text evidence="2">The sequence shown here is derived from an EMBL/GenBank/DDBJ whole genome shotgun (WGS) entry which is preliminary data.</text>
</comment>
<name>A0A399EYU8_9DEIN</name>
<proteinExistence type="predicted"/>
<dbReference type="EMBL" id="QWKZ01000004">
    <property type="protein sequence ID" value="RIH89734.1"/>
    <property type="molecule type" value="Genomic_DNA"/>
</dbReference>
<reference evidence="2 3" key="1">
    <citation type="submission" date="2018-08" db="EMBL/GenBank/DDBJ databases">
        <title>Meiothermus luteus KCTC 52599 genome sequencing project.</title>
        <authorList>
            <person name="Da Costa M.S."/>
            <person name="Albuquerque L."/>
            <person name="Raposo P."/>
            <person name="Froufe H.J.C."/>
            <person name="Barroso C.S."/>
            <person name="Egas C."/>
        </authorList>
    </citation>
    <scope>NUCLEOTIDE SEQUENCE [LARGE SCALE GENOMIC DNA]</scope>
    <source>
        <strain evidence="2 3">KCTC 52599</strain>
    </source>
</reference>
<dbReference type="PROSITE" id="PS51819">
    <property type="entry name" value="VOC"/>
    <property type="match status" value="1"/>
</dbReference>
<dbReference type="Pfam" id="PF00903">
    <property type="entry name" value="Glyoxalase"/>
    <property type="match status" value="1"/>
</dbReference>
<sequence length="134" mass="15293">MYATRLAYVHLYVRHLEASVTFYTRFLDLQVVERFEQTSLLVSSENPAHFELALSQGEPSGPVALGFALPSEAEFQAAQEFLRLEGVPFRKEDRGITWVLCLKDPDGNTIELFLDRRQSGGRKFWRGEGRVQGE</sequence>
<dbReference type="InterPro" id="IPR037523">
    <property type="entry name" value="VOC_core"/>
</dbReference>
<gene>
    <name evidence="2" type="primary">catE_1</name>
    <name evidence="2" type="ORF">Mlute_00249</name>
</gene>
<dbReference type="GO" id="GO:0018577">
    <property type="term" value="F:catechol 2,3-dioxygenase activity"/>
    <property type="evidence" value="ECO:0007669"/>
    <property type="project" value="UniProtKB-EC"/>
</dbReference>
<dbReference type="InterPro" id="IPR004360">
    <property type="entry name" value="Glyas_Fos-R_dOase_dom"/>
</dbReference>
<dbReference type="PANTHER" id="PTHR21366">
    <property type="entry name" value="GLYOXALASE FAMILY PROTEIN"/>
    <property type="match status" value="1"/>
</dbReference>
<organism evidence="2 3">
    <name type="scientific">Meiothermus luteus</name>
    <dbReference type="NCBI Taxonomy" id="2026184"/>
    <lineage>
        <taxon>Bacteria</taxon>
        <taxon>Thermotogati</taxon>
        <taxon>Deinococcota</taxon>
        <taxon>Deinococci</taxon>
        <taxon>Thermales</taxon>
        <taxon>Thermaceae</taxon>
        <taxon>Meiothermus</taxon>
    </lineage>
</organism>
<dbReference type="PANTHER" id="PTHR21366:SF14">
    <property type="entry name" value="GLYOXALASE DOMAIN-CONTAINING PROTEIN 5"/>
    <property type="match status" value="1"/>
</dbReference>
<keyword evidence="3" id="KW-1185">Reference proteome</keyword>
<accession>A0A399EYU8</accession>